<dbReference type="SUPFAM" id="SSF52218">
    <property type="entry name" value="Flavoproteins"/>
    <property type="match status" value="1"/>
</dbReference>
<reference evidence="5" key="1">
    <citation type="submission" date="2016-10" db="EMBL/GenBank/DDBJ databases">
        <authorList>
            <person name="Varghese N."/>
            <person name="Submissions S."/>
        </authorList>
    </citation>
    <scope>NUCLEOTIDE SEQUENCE [LARGE SCALE GENOMIC DNA]</scope>
    <source>
        <strain evidence="5">DSM 16108</strain>
    </source>
</reference>
<evidence type="ECO:0000259" key="3">
    <source>
        <dbReference type="Pfam" id="PF02525"/>
    </source>
</evidence>
<accession>A0A1I3Z1C7</accession>
<evidence type="ECO:0000313" key="4">
    <source>
        <dbReference type="EMBL" id="SFK37817.1"/>
    </source>
</evidence>
<feature type="domain" description="Flavodoxin-like fold" evidence="3">
    <location>
        <begin position="1"/>
        <end position="182"/>
    </location>
</feature>
<dbReference type="Gene3D" id="3.40.50.360">
    <property type="match status" value="1"/>
</dbReference>
<sequence length="188" mass="21490">MKAVIVYTHVWNESFNHHILETTVNHLEKKGDVVDVIDLHADGFNPAYTQEDLRLFSRGEYADPLAADYIERLKAAEKIIFIFPIWWFNTPGMLKGFLDKVLLKGQAYDEIDHKLTGLLNINEGLVLTTANISKENLAFVGDPIQSTLINGTLDMVGIKNVSWIHCQTVHLPESREQYLKEISDYFEN</sequence>
<gene>
    <name evidence="4" type="ORF">SAMN04488569_102726</name>
</gene>
<dbReference type="GO" id="GO:0005829">
    <property type="term" value="C:cytosol"/>
    <property type="evidence" value="ECO:0007669"/>
    <property type="project" value="TreeGrafter"/>
</dbReference>
<dbReference type="InterPro" id="IPR029039">
    <property type="entry name" value="Flavoprotein-like_sf"/>
</dbReference>
<comment type="similarity">
    <text evidence="1">Belongs to the NAD(P)H dehydrogenase (quinone) family.</text>
</comment>
<dbReference type="InterPro" id="IPR051545">
    <property type="entry name" value="NAD(P)H_dehydrogenase_qn"/>
</dbReference>
<dbReference type="AlphaFoldDB" id="A0A1I3Z1C7"/>
<dbReference type="PANTHER" id="PTHR10204">
    <property type="entry name" value="NAD P H OXIDOREDUCTASE-RELATED"/>
    <property type="match status" value="1"/>
</dbReference>
<proteinExistence type="inferred from homology"/>
<keyword evidence="5" id="KW-1185">Reference proteome</keyword>
<dbReference type="PANTHER" id="PTHR10204:SF34">
    <property type="entry name" value="NAD(P)H DEHYDROGENASE [QUINONE] 1 ISOFORM 1"/>
    <property type="match status" value="1"/>
</dbReference>
<evidence type="ECO:0000256" key="1">
    <source>
        <dbReference type="ARBA" id="ARBA00006252"/>
    </source>
</evidence>
<protein>
    <submittedName>
        <fullName evidence="4">Putative NADPH-quinone reductase (Modulator of drug activity B)</fullName>
    </submittedName>
</protein>
<keyword evidence="2" id="KW-0560">Oxidoreductase</keyword>
<evidence type="ECO:0000313" key="5">
    <source>
        <dbReference type="Proteomes" id="UP000199589"/>
    </source>
</evidence>
<dbReference type="GO" id="GO:0003955">
    <property type="term" value="F:NAD(P)H dehydrogenase (quinone) activity"/>
    <property type="evidence" value="ECO:0007669"/>
    <property type="project" value="TreeGrafter"/>
</dbReference>
<dbReference type="EMBL" id="FOSJ01000027">
    <property type="protein sequence ID" value="SFK37817.1"/>
    <property type="molecule type" value="Genomic_DNA"/>
</dbReference>
<dbReference type="Proteomes" id="UP000199589">
    <property type="component" value="Unassembled WGS sequence"/>
</dbReference>
<organism evidence="4 5">
    <name type="scientific">Marinilactibacillus piezotolerans</name>
    <dbReference type="NCBI Taxonomy" id="258723"/>
    <lineage>
        <taxon>Bacteria</taxon>
        <taxon>Bacillati</taxon>
        <taxon>Bacillota</taxon>
        <taxon>Bacilli</taxon>
        <taxon>Lactobacillales</taxon>
        <taxon>Carnobacteriaceae</taxon>
        <taxon>Marinilactibacillus</taxon>
    </lineage>
</organism>
<evidence type="ECO:0000256" key="2">
    <source>
        <dbReference type="ARBA" id="ARBA00023002"/>
    </source>
</evidence>
<dbReference type="InterPro" id="IPR003680">
    <property type="entry name" value="Flavodoxin_fold"/>
</dbReference>
<dbReference type="Pfam" id="PF02525">
    <property type="entry name" value="Flavodoxin_2"/>
    <property type="match status" value="1"/>
</dbReference>
<dbReference type="RefSeq" id="WP_072695263.1">
    <property type="nucleotide sequence ID" value="NZ_FOSJ01000027.1"/>
</dbReference>
<name>A0A1I3Z1C7_9LACT</name>